<dbReference type="Pfam" id="PF00440">
    <property type="entry name" value="TetR_N"/>
    <property type="match status" value="1"/>
</dbReference>
<organism evidence="6 7">
    <name type="scientific">Streptomyces drozdowiczii</name>
    <dbReference type="NCBI Taxonomy" id="202862"/>
    <lineage>
        <taxon>Bacteria</taxon>
        <taxon>Bacillati</taxon>
        <taxon>Actinomycetota</taxon>
        <taxon>Actinomycetes</taxon>
        <taxon>Kitasatosporales</taxon>
        <taxon>Streptomycetaceae</taxon>
        <taxon>Streptomyces</taxon>
    </lineage>
</organism>
<dbReference type="InterPro" id="IPR023772">
    <property type="entry name" value="DNA-bd_HTH_TetR-type_CS"/>
</dbReference>
<dbReference type="Proteomes" id="UP001164963">
    <property type="component" value="Chromosome"/>
</dbReference>
<dbReference type="InterPro" id="IPR050109">
    <property type="entry name" value="HTH-type_TetR-like_transc_reg"/>
</dbReference>
<keyword evidence="3" id="KW-0804">Transcription</keyword>
<accession>A0ABY6Q171</accession>
<dbReference type="PANTHER" id="PTHR30055:SF234">
    <property type="entry name" value="HTH-TYPE TRANSCRIPTIONAL REGULATOR BETI"/>
    <property type="match status" value="1"/>
</dbReference>
<keyword evidence="1" id="KW-0805">Transcription regulation</keyword>
<dbReference type="PRINTS" id="PR00455">
    <property type="entry name" value="HTHTETR"/>
</dbReference>
<dbReference type="SUPFAM" id="SSF48498">
    <property type="entry name" value="Tetracyclin repressor-like, C-terminal domain"/>
    <property type="match status" value="1"/>
</dbReference>
<evidence type="ECO:0000256" key="4">
    <source>
        <dbReference type="PROSITE-ProRule" id="PRU00335"/>
    </source>
</evidence>
<name>A0ABY6Q171_9ACTN</name>
<dbReference type="PROSITE" id="PS50977">
    <property type="entry name" value="HTH_TETR_2"/>
    <property type="match status" value="1"/>
</dbReference>
<dbReference type="PROSITE" id="PS01081">
    <property type="entry name" value="HTH_TETR_1"/>
    <property type="match status" value="1"/>
</dbReference>
<dbReference type="EMBL" id="CP098740">
    <property type="protein sequence ID" value="UZK58188.1"/>
    <property type="molecule type" value="Genomic_DNA"/>
</dbReference>
<feature type="DNA-binding region" description="H-T-H motif" evidence="4">
    <location>
        <begin position="31"/>
        <end position="50"/>
    </location>
</feature>
<dbReference type="SUPFAM" id="SSF46689">
    <property type="entry name" value="Homeodomain-like"/>
    <property type="match status" value="1"/>
</dbReference>
<evidence type="ECO:0000256" key="3">
    <source>
        <dbReference type="ARBA" id="ARBA00023163"/>
    </source>
</evidence>
<reference evidence="6" key="1">
    <citation type="journal article" date="2022" name="Front. Microbiol.">
        <title>Mirubactin C rescues the lethal effect of cell wall biosynthesis mutations in Bacillus subtilis.</title>
        <authorList>
            <person name="Kepplinger B."/>
            <person name="Wen X."/>
            <person name="Tyler A.R."/>
            <person name="Kim B.Y."/>
            <person name="Brown J."/>
            <person name="Banks P."/>
            <person name="Dashti Y."/>
            <person name="Mackenzie E.S."/>
            <person name="Wills C."/>
            <person name="Kawai Y."/>
            <person name="Waldron K.J."/>
            <person name="Allenby N.E.E."/>
            <person name="Wu L.J."/>
            <person name="Hall M.J."/>
            <person name="Errington J."/>
        </authorList>
    </citation>
    <scope>NUCLEOTIDE SEQUENCE</scope>
    <source>
        <strain evidence="6">MDA8-470</strain>
    </source>
</reference>
<keyword evidence="2 4" id="KW-0238">DNA-binding</keyword>
<evidence type="ECO:0000256" key="1">
    <source>
        <dbReference type="ARBA" id="ARBA00023015"/>
    </source>
</evidence>
<gene>
    <name evidence="6" type="ORF">NEH16_32555</name>
</gene>
<evidence type="ECO:0000313" key="6">
    <source>
        <dbReference type="EMBL" id="UZK58188.1"/>
    </source>
</evidence>
<proteinExistence type="predicted"/>
<dbReference type="NCBIfam" id="NF041196">
    <property type="entry name" value="ScbR_bind_reg"/>
    <property type="match status" value="1"/>
</dbReference>
<evidence type="ECO:0000259" key="5">
    <source>
        <dbReference type="PROSITE" id="PS50977"/>
    </source>
</evidence>
<evidence type="ECO:0000313" key="7">
    <source>
        <dbReference type="Proteomes" id="UP001164963"/>
    </source>
</evidence>
<keyword evidence="7" id="KW-1185">Reference proteome</keyword>
<protein>
    <submittedName>
        <fullName evidence="6">TetR/AcrR family transcriptional regulator</fullName>
    </submittedName>
</protein>
<dbReference type="InterPro" id="IPR036271">
    <property type="entry name" value="Tet_transcr_reg_TetR-rel_C_sf"/>
</dbReference>
<dbReference type="RefSeq" id="WP_265546746.1">
    <property type="nucleotide sequence ID" value="NZ_CP098740.1"/>
</dbReference>
<dbReference type="InterPro" id="IPR047923">
    <property type="entry name" value="ArpA-like"/>
</dbReference>
<dbReference type="Gene3D" id="1.10.357.10">
    <property type="entry name" value="Tetracycline Repressor, domain 2"/>
    <property type="match status" value="1"/>
</dbReference>
<dbReference type="PANTHER" id="PTHR30055">
    <property type="entry name" value="HTH-TYPE TRANSCRIPTIONAL REGULATOR RUTR"/>
    <property type="match status" value="1"/>
</dbReference>
<dbReference type="InterPro" id="IPR009057">
    <property type="entry name" value="Homeodomain-like_sf"/>
</dbReference>
<dbReference type="InterPro" id="IPR001647">
    <property type="entry name" value="HTH_TetR"/>
</dbReference>
<evidence type="ECO:0000256" key="2">
    <source>
        <dbReference type="ARBA" id="ARBA00023125"/>
    </source>
</evidence>
<feature type="domain" description="HTH tetR-type" evidence="5">
    <location>
        <begin position="8"/>
        <end position="68"/>
    </location>
</feature>
<sequence length="194" mass="20411">MVKQARAAVTRQALISAAAEVFGADGYAMATLPVISGRAGVSSGALHFHFPNKDALAAAVEDAAAESALALTEESALTAEGGRLPGLVAAVGRLMDAVTDDPVVRAGFRLGGDPSRKSEAKLHDWWYEWVRDALVQARADGELAEDVSAEDAAVVIVAATLGLETLGAVDRYWRSAERLVQLWSFALPRLSPAE</sequence>